<dbReference type="AlphaFoldDB" id="A0AAE1JCX7"/>
<dbReference type="PANTHER" id="PTHR35910:SF1">
    <property type="entry name" value="2EXR DOMAIN-CONTAINING PROTEIN"/>
    <property type="match status" value="1"/>
</dbReference>
<protein>
    <recommendedName>
        <fullName evidence="1">2EXR domain-containing protein</fullName>
    </recommendedName>
</protein>
<evidence type="ECO:0000259" key="1">
    <source>
        <dbReference type="Pfam" id="PF20150"/>
    </source>
</evidence>
<name>A0AAE1JCX7_9HYPO</name>
<feature type="domain" description="2EXR" evidence="1">
    <location>
        <begin position="6"/>
        <end position="101"/>
    </location>
</feature>
<organism evidence="2 3">
    <name type="scientific">Trichoderma aggressivum f. europaeum</name>
    <dbReference type="NCBI Taxonomy" id="173218"/>
    <lineage>
        <taxon>Eukaryota</taxon>
        <taxon>Fungi</taxon>
        <taxon>Dikarya</taxon>
        <taxon>Ascomycota</taxon>
        <taxon>Pezizomycotina</taxon>
        <taxon>Sordariomycetes</taxon>
        <taxon>Hypocreomycetidae</taxon>
        <taxon>Hypocreales</taxon>
        <taxon>Hypocreaceae</taxon>
        <taxon>Trichoderma</taxon>
    </lineage>
</organism>
<dbReference type="InterPro" id="IPR045518">
    <property type="entry name" value="2EXR"/>
</dbReference>
<dbReference type="GeneID" id="87917750"/>
<dbReference type="RefSeq" id="XP_062757530.1">
    <property type="nucleotide sequence ID" value="XM_062897845.1"/>
</dbReference>
<evidence type="ECO:0000313" key="2">
    <source>
        <dbReference type="EMBL" id="KAK4077847.1"/>
    </source>
</evidence>
<accession>A0AAE1JCX7</accession>
<reference evidence="2" key="1">
    <citation type="submission" date="2023-11" db="EMBL/GenBank/DDBJ databases">
        <title>The genome sequences of three competitors of mushroom-forming fungi.</title>
        <authorList>
            <person name="Beijen E."/>
            <person name="Ohm R.A."/>
        </authorList>
    </citation>
    <scope>NUCLEOTIDE SEQUENCE</scope>
    <source>
        <strain evidence="2">CBS 100526</strain>
    </source>
</reference>
<dbReference type="PANTHER" id="PTHR35910">
    <property type="entry name" value="2EXR DOMAIN-CONTAINING PROTEIN"/>
    <property type="match status" value="1"/>
</dbReference>
<gene>
    <name evidence="2" type="ORF">Triagg1_3541</name>
</gene>
<keyword evidence="3" id="KW-1185">Reference proteome</keyword>
<proteinExistence type="predicted"/>
<sequence>MNSDSFHYFSKFPPEIRRHIWHYCLPYRVAEEDFPYFLLDGSESRQACWAKSSTYQNAQKPAIAVVNRESRQVALQHGKIWEPPDCHSLESIWVQPNRDTLLLNYTRVCDLVMYGSVDATSSVVVMFLWRAEEHKMQPCIVAEVLHPFNLKALLDGDAASENPRVLYRNVDNLDSGDIAGYAECIQQQKIVLGIAMAAISLHISAEAALDSGLFGLLGDAPIQLVDFDDEARLRQFYTLFRENALEEEPAVQTLFESFLSSRFRIAVETWARQADWIIMANLWHYGRYSERYRDILGQDPSSAWTPRLEDCFYFSMCEYLPNDDHPWVKQAREKAPKLRPQIMVRYCTHKCYTMGQLPDHHATNLWWNPGF</sequence>
<dbReference type="Pfam" id="PF20150">
    <property type="entry name" value="2EXR"/>
    <property type="match status" value="1"/>
</dbReference>
<dbReference type="EMBL" id="JAWRVG010000010">
    <property type="protein sequence ID" value="KAK4077847.1"/>
    <property type="molecule type" value="Genomic_DNA"/>
</dbReference>
<comment type="caution">
    <text evidence="2">The sequence shown here is derived from an EMBL/GenBank/DDBJ whole genome shotgun (WGS) entry which is preliminary data.</text>
</comment>
<dbReference type="Proteomes" id="UP001273209">
    <property type="component" value="Unassembled WGS sequence"/>
</dbReference>
<evidence type="ECO:0000313" key="3">
    <source>
        <dbReference type="Proteomes" id="UP001273209"/>
    </source>
</evidence>